<keyword evidence="9" id="KW-0046">Antibiotic resistance</keyword>
<reference evidence="14" key="1">
    <citation type="journal article" date="2019" name="Int. J. Syst. Evol. Microbiol.">
        <title>The Global Catalogue of Microorganisms (GCM) 10K type strain sequencing project: providing services to taxonomists for standard genome sequencing and annotation.</title>
        <authorList>
            <consortium name="The Broad Institute Genomics Platform"/>
            <consortium name="The Broad Institute Genome Sequencing Center for Infectious Disease"/>
            <person name="Wu L."/>
            <person name="Ma J."/>
        </authorList>
    </citation>
    <scope>NUCLEOTIDE SEQUENCE [LARGE SCALE GENOMIC DNA]</scope>
    <source>
        <strain evidence="14">JCM 8201</strain>
    </source>
</reference>
<dbReference type="InterPro" id="IPR013525">
    <property type="entry name" value="ABC2_TM"/>
</dbReference>
<evidence type="ECO:0000256" key="1">
    <source>
        <dbReference type="ARBA" id="ARBA00004429"/>
    </source>
</evidence>
<dbReference type="RefSeq" id="WP_344450433.1">
    <property type="nucleotide sequence ID" value="NZ_BAAATZ010000008.1"/>
</dbReference>
<feature type="transmembrane region" description="Helical" evidence="10">
    <location>
        <begin position="194"/>
        <end position="212"/>
    </location>
</feature>
<feature type="domain" description="ABC transmembrane type-2" evidence="12">
    <location>
        <begin position="78"/>
        <end position="317"/>
    </location>
</feature>
<feature type="transmembrane region" description="Helical" evidence="10">
    <location>
        <begin position="295"/>
        <end position="315"/>
    </location>
</feature>
<proteinExistence type="inferred from homology"/>
<comment type="caution">
    <text evidence="10">Lacks conserved residue(s) required for the propagation of feature annotation.</text>
</comment>
<sequence length="324" mass="35724">MSHPERPGSGPAGSLTVPPAPQGKSGESLAAFAARHGLTQSSARPPLGQYIRKVWDRRHFIWTFASSKRAAMYTSSKLGQIWQVLTPLLNAGVYFVIFGLLLELHKGIDDYVPWLITGVFVFTFTQRSVTTSAKAVGGHLSLVRALHFPRASLPLAYTAVELQQLLISLVVLVALVLACGVAPAATWLLLVPVILLQLMFNVGLSMIVARLGAFTRDITQLLPFVLRTWLYVSGVIFPVASLANRSETVRDNPWIMNLMEANPGFVYVELARQAMIPSYVAQNDPQVAMANPSLLWMYAGAWALVVFVGGFYWFYRAEERYGRG</sequence>
<evidence type="ECO:0000259" key="12">
    <source>
        <dbReference type="PROSITE" id="PS51012"/>
    </source>
</evidence>
<dbReference type="InterPro" id="IPR000412">
    <property type="entry name" value="ABC_2_transport"/>
</dbReference>
<evidence type="ECO:0000256" key="3">
    <source>
        <dbReference type="ARBA" id="ARBA00022448"/>
    </source>
</evidence>
<accession>A0ABP6GND9</accession>
<evidence type="ECO:0000256" key="4">
    <source>
        <dbReference type="ARBA" id="ARBA00022475"/>
    </source>
</evidence>
<comment type="similarity">
    <text evidence="2 10">Belongs to the ABC-2 integral membrane protein family.</text>
</comment>
<evidence type="ECO:0000256" key="5">
    <source>
        <dbReference type="ARBA" id="ARBA00022519"/>
    </source>
</evidence>
<evidence type="ECO:0000256" key="2">
    <source>
        <dbReference type="ARBA" id="ARBA00007783"/>
    </source>
</evidence>
<dbReference type="Pfam" id="PF01061">
    <property type="entry name" value="ABC2_membrane"/>
    <property type="match status" value="1"/>
</dbReference>
<evidence type="ECO:0000256" key="9">
    <source>
        <dbReference type="ARBA" id="ARBA00023251"/>
    </source>
</evidence>
<gene>
    <name evidence="13" type="ORF">GCM10010439_24440</name>
</gene>
<dbReference type="Proteomes" id="UP001501842">
    <property type="component" value="Unassembled WGS sequence"/>
</dbReference>
<keyword evidence="8 10" id="KW-0472">Membrane</keyword>
<dbReference type="PANTHER" id="PTHR30413:SF8">
    <property type="entry name" value="TRANSPORT PERMEASE PROTEIN"/>
    <property type="match status" value="1"/>
</dbReference>
<feature type="transmembrane region" description="Helical" evidence="10">
    <location>
        <begin position="81"/>
        <end position="102"/>
    </location>
</feature>
<feature type="region of interest" description="Disordered" evidence="11">
    <location>
        <begin position="1"/>
        <end position="25"/>
    </location>
</feature>
<evidence type="ECO:0000256" key="10">
    <source>
        <dbReference type="RuleBase" id="RU361157"/>
    </source>
</evidence>
<dbReference type="EMBL" id="BAAATZ010000008">
    <property type="protein sequence ID" value="GAA2725148.1"/>
    <property type="molecule type" value="Genomic_DNA"/>
</dbReference>
<dbReference type="PRINTS" id="PR00164">
    <property type="entry name" value="ABC2TRNSPORT"/>
</dbReference>
<evidence type="ECO:0000256" key="6">
    <source>
        <dbReference type="ARBA" id="ARBA00022692"/>
    </source>
</evidence>
<organism evidence="13 14">
    <name type="scientific">Actinocorallia aurantiaca</name>
    <dbReference type="NCBI Taxonomy" id="46204"/>
    <lineage>
        <taxon>Bacteria</taxon>
        <taxon>Bacillati</taxon>
        <taxon>Actinomycetota</taxon>
        <taxon>Actinomycetes</taxon>
        <taxon>Streptosporangiales</taxon>
        <taxon>Thermomonosporaceae</taxon>
        <taxon>Actinocorallia</taxon>
    </lineage>
</organism>
<evidence type="ECO:0000256" key="7">
    <source>
        <dbReference type="ARBA" id="ARBA00022989"/>
    </source>
</evidence>
<keyword evidence="14" id="KW-1185">Reference proteome</keyword>
<dbReference type="PROSITE" id="PS51012">
    <property type="entry name" value="ABC_TM2"/>
    <property type="match status" value="1"/>
</dbReference>
<evidence type="ECO:0000313" key="13">
    <source>
        <dbReference type="EMBL" id="GAA2725148.1"/>
    </source>
</evidence>
<evidence type="ECO:0000256" key="8">
    <source>
        <dbReference type="ARBA" id="ARBA00023136"/>
    </source>
</evidence>
<feature type="transmembrane region" description="Helical" evidence="10">
    <location>
        <begin position="165"/>
        <end position="188"/>
    </location>
</feature>
<protein>
    <recommendedName>
        <fullName evidence="10">Transport permease protein</fullName>
    </recommendedName>
</protein>
<name>A0ABP6GND9_9ACTN</name>
<dbReference type="InterPro" id="IPR047817">
    <property type="entry name" value="ABC2_TM_bact-type"/>
</dbReference>
<keyword evidence="5" id="KW-0997">Cell inner membrane</keyword>
<evidence type="ECO:0000256" key="11">
    <source>
        <dbReference type="SAM" id="MobiDB-lite"/>
    </source>
</evidence>
<comment type="caution">
    <text evidence="13">The sequence shown here is derived from an EMBL/GenBank/DDBJ whole genome shotgun (WGS) entry which is preliminary data.</text>
</comment>
<keyword evidence="7 10" id="KW-1133">Transmembrane helix</keyword>
<keyword evidence="6 10" id="KW-0812">Transmembrane</keyword>
<keyword evidence="3 10" id="KW-0813">Transport</keyword>
<feature type="transmembrane region" description="Helical" evidence="10">
    <location>
        <begin position="224"/>
        <end position="243"/>
    </location>
</feature>
<comment type="subcellular location">
    <subcellularLocation>
        <location evidence="1">Cell inner membrane</location>
        <topology evidence="1">Multi-pass membrane protein</topology>
    </subcellularLocation>
    <subcellularLocation>
        <location evidence="10">Cell membrane</location>
        <topology evidence="10">Multi-pass membrane protein</topology>
    </subcellularLocation>
</comment>
<evidence type="ECO:0000313" key="14">
    <source>
        <dbReference type="Proteomes" id="UP001501842"/>
    </source>
</evidence>
<keyword evidence="4 10" id="KW-1003">Cell membrane</keyword>
<dbReference type="PANTHER" id="PTHR30413">
    <property type="entry name" value="INNER MEMBRANE TRANSPORT PERMEASE"/>
    <property type="match status" value="1"/>
</dbReference>